<dbReference type="InterPro" id="IPR006003">
    <property type="entry name" value="FGGY_RbtK-like"/>
</dbReference>
<gene>
    <name evidence="6" type="ORF">L0664_07170</name>
</gene>
<dbReference type="PIRSF" id="PIRSF000538">
    <property type="entry name" value="GlpK"/>
    <property type="match status" value="1"/>
</dbReference>
<dbReference type="InterPro" id="IPR018484">
    <property type="entry name" value="FGGY_N"/>
</dbReference>
<keyword evidence="3 6" id="KW-0418">Kinase</keyword>
<reference evidence="6 7" key="1">
    <citation type="submission" date="2022-01" db="EMBL/GenBank/DDBJ databases">
        <title>Octadecabacter sp. nov., isolated from a marine alga.</title>
        <authorList>
            <person name="Jin M.S."/>
            <person name="Kim H.M."/>
            <person name="Han D.M."/>
            <person name="Jung J.J."/>
            <person name="Jeon C.O."/>
        </authorList>
    </citation>
    <scope>NUCLEOTIDE SEQUENCE [LARGE SCALE GENOMIC DNA]</scope>
    <source>
        <strain evidence="6 7">G9-8</strain>
    </source>
</reference>
<dbReference type="SUPFAM" id="SSF53067">
    <property type="entry name" value="Actin-like ATPase domain"/>
    <property type="match status" value="2"/>
</dbReference>
<feature type="domain" description="Carbohydrate kinase FGGY C-terminal" evidence="5">
    <location>
        <begin position="271"/>
        <end position="468"/>
    </location>
</feature>
<dbReference type="Gene3D" id="3.30.420.40">
    <property type="match status" value="1"/>
</dbReference>
<dbReference type="EMBL" id="JAKGAQ010000002">
    <property type="protein sequence ID" value="MCF2870843.1"/>
    <property type="molecule type" value="Genomic_DNA"/>
</dbReference>
<evidence type="ECO:0000256" key="2">
    <source>
        <dbReference type="ARBA" id="ARBA00022679"/>
    </source>
</evidence>
<dbReference type="Gene3D" id="1.20.58.2240">
    <property type="match status" value="1"/>
</dbReference>
<dbReference type="PANTHER" id="PTHR43435:SF4">
    <property type="entry name" value="FGGY CARBOHYDRATE KINASE DOMAIN-CONTAINING PROTEIN"/>
    <property type="match status" value="1"/>
</dbReference>
<dbReference type="Proteomes" id="UP001200557">
    <property type="component" value="Unassembled WGS sequence"/>
</dbReference>
<organism evidence="6 7">
    <name type="scientific">Octadecabacter dasysiphoniae</name>
    <dbReference type="NCBI Taxonomy" id="2909341"/>
    <lineage>
        <taxon>Bacteria</taxon>
        <taxon>Pseudomonadati</taxon>
        <taxon>Pseudomonadota</taxon>
        <taxon>Alphaproteobacteria</taxon>
        <taxon>Rhodobacterales</taxon>
        <taxon>Roseobacteraceae</taxon>
        <taxon>Octadecabacter</taxon>
    </lineage>
</organism>
<dbReference type="InterPro" id="IPR018485">
    <property type="entry name" value="FGGY_C"/>
</dbReference>
<protein>
    <submittedName>
        <fullName evidence="6">FGGY family pentulose kinase</fullName>
    </submittedName>
</protein>
<dbReference type="PANTHER" id="PTHR43435">
    <property type="entry name" value="RIBULOKINASE"/>
    <property type="match status" value="1"/>
</dbReference>
<dbReference type="InterPro" id="IPR043129">
    <property type="entry name" value="ATPase_NBD"/>
</dbReference>
<dbReference type="RefSeq" id="WP_235224971.1">
    <property type="nucleotide sequence ID" value="NZ_JAKGAQ010000002.1"/>
</dbReference>
<evidence type="ECO:0000259" key="5">
    <source>
        <dbReference type="Pfam" id="PF02782"/>
    </source>
</evidence>
<name>A0ABS9CXP4_9RHOB</name>
<proteinExistence type="inferred from homology"/>
<keyword evidence="7" id="KW-1185">Reference proteome</keyword>
<dbReference type="CDD" id="cd07782">
    <property type="entry name" value="ASKHA_NBD_FGGY_D-RBK"/>
    <property type="match status" value="1"/>
</dbReference>
<accession>A0ABS9CXP4</accession>
<feature type="domain" description="Carbohydrate kinase FGGY N-terminal" evidence="4">
    <location>
        <begin position="3"/>
        <end position="257"/>
    </location>
</feature>
<dbReference type="GO" id="GO:0016301">
    <property type="term" value="F:kinase activity"/>
    <property type="evidence" value="ECO:0007669"/>
    <property type="project" value="UniProtKB-KW"/>
</dbReference>
<comment type="caution">
    <text evidence="6">The sequence shown here is derived from an EMBL/GenBank/DDBJ whole genome shotgun (WGS) entry which is preliminary data.</text>
</comment>
<sequence length="524" mass="55300">MTYVLGIDVGSGSARCGVFDQNGTLLGTAKQTIAIHRPAPNHIEQSSTDIWSAICAATKGAIAQANVTPDEVISLSFSATCSLVLLDQNHAPLPLSEGDEGWNIIMWMDHRASAEAGICNATGASVLNNLGGAISLEMQIPKLMWLKRQRPELWNKLGYAADLADYLGWRCTGQNERSICTVGCKWTYDADNGCWDDRFFDQVGLPDLRARAALPDTACEIGAHLGTLTQSAADDLGLTTQCHVAVGLIDAHAGALGTSGLFADDAPETRLALIAGTSNCHIALTKNRIEVSGVWGPYYGAVQNGLYALEGGQSATGAMLDQIVALFAGAQSFGDAPHGPISDTLMKRMVTDPDQGKDVMVLPDFIGNRSPYANPDLRGAIMGLTLEAPEETFLKVYWAACASIAYGTRQIIDTMRAQGVPINKLHLSGGHAQSALLVQIYADATGCDVIVAETPEPVLLGAAIAAAMPLGNDFPISQGLAVRAARTISPNPFATEMHTARYAMFCTHYEGDAAPAATPVAVTA</sequence>
<dbReference type="NCBIfam" id="TIGR01315">
    <property type="entry name" value="5C_CHO_kinase"/>
    <property type="match status" value="1"/>
</dbReference>
<dbReference type="Pfam" id="PF02782">
    <property type="entry name" value="FGGY_C"/>
    <property type="match status" value="1"/>
</dbReference>
<dbReference type="InterPro" id="IPR000577">
    <property type="entry name" value="Carb_kinase_FGGY"/>
</dbReference>
<comment type="similarity">
    <text evidence="1">Belongs to the FGGY kinase family.</text>
</comment>
<evidence type="ECO:0000256" key="3">
    <source>
        <dbReference type="ARBA" id="ARBA00022777"/>
    </source>
</evidence>
<dbReference type="Pfam" id="PF00370">
    <property type="entry name" value="FGGY_N"/>
    <property type="match status" value="1"/>
</dbReference>
<evidence type="ECO:0000256" key="1">
    <source>
        <dbReference type="ARBA" id="ARBA00009156"/>
    </source>
</evidence>
<keyword evidence="2" id="KW-0808">Transferase</keyword>
<evidence type="ECO:0000313" key="6">
    <source>
        <dbReference type="EMBL" id="MCF2870843.1"/>
    </source>
</evidence>
<evidence type="ECO:0000259" key="4">
    <source>
        <dbReference type="Pfam" id="PF00370"/>
    </source>
</evidence>
<evidence type="ECO:0000313" key="7">
    <source>
        <dbReference type="Proteomes" id="UP001200557"/>
    </source>
</evidence>